<reference evidence="12" key="1">
    <citation type="submission" date="2018-05" db="EMBL/GenBank/DDBJ databases">
        <authorList>
            <person name="Lanie J.A."/>
            <person name="Ng W.-L."/>
            <person name="Kazmierczak K.M."/>
            <person name="Andrzejewski T.M."/>
            <person name="Davidsen T.M."/>
            <person name="Wayne K.J."/>
            <person name="Tettelin H."/>
            <person name="Glass J.I."/>
            <person name="Rusch D."/>
            <person name="Podicherti R."/>
            <person name="Tsui H.-C.T."/>
            <person name="Winkler M.E."/>
        </authorList>
    </citation>
    <scope>NUCLEOTIDE SEQUENCE</scope>
</reference>
<evidence type="ECO:0000256" key="8">
    <source>
        <dbReference type="ARBA" id="ARBA00022691"/>
    </source>
</evidence>
<feature type="domain" description="Ribosomal RNA small subunit methyltransferase E methyltransferase" evidence="11">
    <location>
        <begin position="74"/>
        <end position="235"/>
    </location>
</feature>
<protein>
    <recommendedName>
        <fullName evidence="3">16S rRNA (uracil(1498)-N(3))-methyltransferase</fullName>
        <ecNumber evidence="3">2.1.1.193</ecNumber>
    </recommendedName>
</protein>
<evidence type="ECO:0000256" key="9">
    <source>
        <dbReference type="ARBA" id="ARBA00025699"/>
    </source>
</evidence>
<evidence type="ECO:0000313" key="12">
    <source>
        <dbReference type="EMBL" id="SVA52993.1"/>
    </source>
</evidence>
<dbReference type="PANTHER" id="PTHR30027:SF3">
    <property type="entry name" value="16S RRNA (URACIL(1498)-N(3))-METHYLTRANSFERASE"/>
    <property type="match status" value="1"/>
</dbReference>
<evidence type="ECO:0000256" key="1">
    <source>
        <dbReference type="ARBA" id="ARBA00004496"/>
    </source>
</evidence>
<evidence type="ECO:0000256" key="6">
    <source>
        <dbReference type="ARBA" id="ARBA00022603"/>
    </source>
</evidence>
<comment type="catalytic activity">
    <reaction evidence="10">
        <text>uridine(1498) in 16S rRNA + S-adenosyl-L-methionine = N(3)-methyluridine(1498) in 16S rRNA + S-adenosyl-L-homocysteine + H(+)</text>
        <dbReference type="Rhea" id="RHEA:42920"/>
        <dbReference type="Rhea" id="RHEA-COMP:10283"/>
        <dbReference type="Rhea" id="RHEA-COMP:10284"/>
        <dbReference type="ChEBI" id="CHEBI:15378"/>
        <dbReference type="ChEBI" id="CHEBI:57856"/>
        <dbReference type="ChEBI" id="CHEBI:59789"/>
        <dbReference type="ChEBI" id="CHEBI:65315"/>
        <dbReference type="ChEBI" id="CHEBI:74502"/>
        <dbReference type="EC" id="2.1.1.193"/>
    </reaction>
</comment>
<dbReference type="PANTHER" id="PTHR30027">
    <property type="entry name" value="RIBOSOMAL RNA SMALL SUBUNIT METHYLTRANSFERASE E"/>
    <property type="match status" value="1"/>
</dbReference>
<evidence type="ECO:0000256" key="5">
    <source>
        <dbReference type="ARBA" id="ARBA00022552"/>
    </source>
</evidence>
<keyword evidence="4" id="KW-0963">Cytoplasm</keyword>
<evidence type="ECO:0000256" key="2">
    <source>
        <dbReference type="ARBA" id="ARBA00005528"/>
    </source>
</evidence>
<evidence type="ECO:0000256" key="3">
    <source>
        <dbReference type="ARBA" id="ARBA00012328"/>
    </source>
</evidence>
<dbReference type="InterPro" id="IPR015947">
    <property type="entry name" value="PUA-like_sf"/>
</dbReference>
<keyword evidence="7" id="KW-0808">Transferase</keyword>
<comment type="subcellular location">
    <subcellularLocation>
        <location evidence="1">Cytoplasm</location>
    </subcellularLocation>
</comment>
<dbReference type="GO" id="GO:0070042">
    <property type="term" value="F:rRNA (uridine-N3-)-methyltransferase activity"/>
    <property type="evidence" value="ECO:0007669"/>
    <property type="project" value="TreeGrafter"/>
</dbReference>
<evidence type="ECO:0000256" key="4">
    <source>
        <dbReference type="ARBA" id="ARBA00022490"/>
    </source>
</evidence>
<keyword evidence="5" id="KW-0698">rRNA processing</keyword>
<comment type="similarity">
    <text evidence="2">Belongs to the RNA methyltransferase RsmE family.</text>
</comment>
<dbReference type="GO" id="GO:0005737">
    <property type="term" value="C:cytoplasm"/>
    <property type="evidence" value="ECO:0007669"/>
    <property type="project" value="UniProtKB-SubCell"/>
</dbReference>
<evidence type="ECO:0000256" key="7">
    <source>
        <dbReference type="ARBA" id="ARBA00022679"/>
    </source>
</evidence>
<dbReference type="AlphaFoldDB" id="A0A381WM88"/>
<dbReference type="EC" id="2.1.1.193" evidence="3"/>
<dbReference type="NCBIfam" id="TIGR00046">
    <property type="entry name" value="RsmE family RNA methyltransferase"/>
    <property type="match status" value="1"/>
</dbReference>
<dbReference type="Gene3D" id="3.40.1280.10">
    <property type="match status" value="1"/>
</dbReference>
<dbReference type="GO" id="GO:0070475">
    <property type="term" value="P:rRNA base methylation"/>
    <property type="evidence" value="ECO:0007669"/>
    <property type="project" value="TreeGrafter"/>
</dbReference>
<dbReference type="InterPro" id="IPR029028">
    <property type="entry name" value="Alpha/beta_knot_MTases"/>
</dbReference>
<gene>
    <name evidence="12" type="ORF">METZ01_LOCUS105847</name>
</gene>
<organism evidence="12">
    <name type="scientific">marine metagenome</name>
    <dbReference type="NCBI Taxonomy" id="408172"/>
    <lineage>
        <taxon>unclassified sequences</taxon>
        <taxon>metagenomes</taxon>
        <taxon>ecological metagenomes</taxon>
    </lineage>
</organism>
<dbReference type="Pfam" id="PF04452">
    <property type="entry name" value="Methyltrans_RNA"/>
    <property type="match status" value="1"/>
</dbReference>
<dbReference type="CDD" id="cd18084">
    <property type="entry name" value="RsmE-like"/>
    <property type="match status" value="1"/>
</dbReference>
<accession>A0A381WM88</accession>
<keyword evidence="8" id="KW-0949">S-adenosyl-L-methionine</keyword>
<dbReference type="InterPro" id="IPR046886">
    <property type="entry name" value="RsmE_MTase_dom"/>
</dbReference>
<name>A0A381WM88_9ZZZZ</name>
<dbReference type="InterPro" id="IPR006700">
    <property type="entry name" value="RsmE"/>
</dbReference>
<dbReference type="EMBL" id="UINC01012089">
    <property type="protein sequence ID" value="SVA52993.1"/>
    <property type="molecule type" value="Genomic_DNA"/>
</dbReference>
<sequence>MHRFFIPKESESGEKIVFSNEQSAQITRVLRFGTGDLVTTFDGSGYEQTVRLDLIDRYSCTGTVIKRRQGNSEPRVKVTLYQALIKQDRFEYTLQKGVEIGITTFSPIISSRTQPFQLTSSRLTRWQKIIMESAEQSGRVILPDLTAPVSLDEALKTSSGLKLIPWENETQVSLREVLRDQDVTAMREGADVAIFIGPVGGFSPEEIQAAENSGVIPVSLGKRVLRSETAGIAAAVGVLYESGDIG</sequence>
<dbReference type="SUPFAM" id="SSF88697">
    <property type="entry name" value="PUA domain-like"/>
    <property type="match status" value="1"/>
</dbReference>
<comment type="function">
    <text evidence="9">Specifically methylates the N3 position of the uracil ring of uridine 1498 (m3U1498) in 16S rRNA. Acts on the fully assembled 30S ribosomal subunit.</text>
</comment>
<dbReference type="SUPFAM" id="SSF75217">
    <property type="entry name" value="alpha/beta knot"/>
    <property type="match status" value="1"/>
</dbReference>
<proteinExistence type="inferred from homology"/>
<dbReference type="InterPro" id="IPR029026">
    <property type="entry name" value="tRNA_m1G_MTases_N"/>
</dbReference>
<dbReference type="PIRSF" id="PIRSF015601">
    <property type="entry name" value="MTase_slr0722"/>
    <property type="match status" value="1"/>
</dbReference>
<evidence type="ECO:0000256" key="10">
    <source>
        <dbReference type="ARBA" id="ARBA00047944"/>
    </source>
</evidence>
<keyword evidence="6" id="KW-0489">Methyltransferase</keyword>
<evidence type="ECO:0000259" key="11">
    <source>
        <dbReference type="Pfam" id="PF04452"/>
    </source>
</evidence>